<keyword evidence="5" id="KW-1185">Reference proteome</keyword>
<dbReference type="EMBL" id="BMIA01000004">
    <property type="protein sequence ID" value="GGH48257.1"/>
    <property type="molecule type" value="Genomic_DNA"/>
</dbReference>
<dbReference type="PANTHER" id="PTHR35369:SF2">
    <property type="entry name" value="BLR3025 PROTEIN"/>
    <property type="match status" value="1"/>
</dbReference>
<evidence type="ECO:0000259" key="3">
    <source>
        <dbReference type="Pfam" id="PF00817"/>
    </source>
</evidence>
<dbReference type="InterPro" id="IPR001126">
    <property type="entry name" value="UmuC"/>
</dbReference>
<comment type="caution">
    <text evidence="4">The sequence shown here is derived from an EMBL/GenBank/DDBJ whole genome shotgun (WGS) entry which is preliminary data.</text>
</comment>
<sequence>MKRYVAIWLRHLLVDRVLLIRPELDGKPFVLAAKERNRMVVKASSRDALKLGIEVGMVLADARAVQPELEVLDYDPSLPEKLLHALAEWAIRYSPLVAIDLPDGLILDATGCAHLWGSEAAYLKDIATRLKASGYDVRTAMADTIGAAWAVSRYSRAFPIIPPGEQLSALLQLPPHALRLEAAVIEKMQKLGLYQIKSFIYMPPSVLRRRFGQATLDQIGKALGTMHEAFEPVCPAEPYQERLSSLEPIQTAAGIEIAIQKLLEKLCERLVKDGKGARQAVLRCYRIDGEIQQVQIGTSGPSCSASHMFKLFELKIASIEPALGIELFVMEAPVVEPLANAQETLWDLSSGNKITRIAELIDRLSARAGTGVIHRYLPAQHHWPERAITEATTLNDQPEIEWRTDQHRPVQLLAEPERIIVSAPVPDYPPMLFRYKGDIHRIKKADGPNRIEQEWWIDDGMHRDYYAVEDEQGGRYWIFRLGHYNEELSAEWFIHGFFA</sequence>
<evidence type="ECO:0000313" key="4">
    <source>
        <dbReference type="EMBL" id="GGH48257.1"/>
    </source>
</evidence>
<dbReference type="InterPro" id="IPR043502">
    <property type="entry name" value="DNA/RNA_pol_sf"/>
</dbReference>
<proteinExistence type="inferred from homology"/>
<dbReference type="InterPro" id="IPR043128">
    <property type="entry name" value="Rev_trsase/Diguanyl_cyclase"/>
</dbReference>
<dbReference type="CDD" id="cd03468">
    <property type="entry name" value="PolY_like"/>
    <property type="match status" value="1"/>
</dbReference>
<dbReference type="RefSeq" id="WP_188937420.1">
    <property type="nucleotide sequence ID" value="NZ_BMIA01000004.1"/>
</dbReference>
<dbReference type="Proteomes" id="UP000600214">
    <property type="component" value="Unassembled WGS sequence"/>
</dbReference>
<keyword evidence="2" id="KW-0227">DNA damage</keyword>
<organism evidence="4 5">
    <name type="scientific">Dyadobacter endophyticus</name>
    <dbReference type="NCBI Taxonomy" id="1749036"/>
    <lineage>
        <taxon>Bacteria</taxon>
        <taxon>Pseudomonadati</taxon>
        <taxon>Bacteroidota</taxon>
        <taxon>Cytophagia</taxon>
        <taxon>Cytophagales</taxon>
        <taxon>Spirosomataceae</taxon>
        <taxon>Dyadobacter</taxon>
    </lineage>
</organism>
<evidence type="ECO:0000256" key="2">
    <source>
        <dbReference type="ARBA" id="ARBA00022763"/>
    </source>
</evidence>
<name>A0ABQ1Z3D0_9BACT</name>
<dbReference type="Gene3D" id="3.40.1170.60">
    <property type="match status" value="1"/>
</dbReference>
<feature type="domain" description="UmuC" evidence="3">
    <location>
        <begin position="10"/>
        <end position="152"/>
    </location>
</feature>
<comment type="similarity">
    <text evidence="1">Belongs to the DNA polymerase type-Y family.</text>
</comment>
<dbReference type="SUPFAM" id="SSF56672">
    <property type="entry name" value="DNA/RNA polymerases"/>
    <property type="match status" value="1"/>
</dbReference>
<dbReference type="Pfam" id="PF00817">
    <property type="entry name" value="IMS"/>
    <property type="match status" value="1"/>
</dbReference>
<accession>A0ABQ1Z3D0</accession>
<dbReference type="Gene3D" id="3.30.70.270">
    <property type="match status" value="1"/>
</dbReference>
<gene>
    <name evidence="4" type="primary">imuB</name>
    <name evidence="4" type="ORF">GCM10007423_49320</name>
</gene>
<evidence type="ECO:0000313" key="5">
    <source>
        <dbReference type="Proteomes" id="UP000600214"/>
    </source>
</evidence>
<dbReference type="PANTHER" id="PTHR35369">
    <property type="entry name" value="BLR3025 PROTEIN-RELATED"/>
    <property type="match status" value="1"/>
</dbReference>
<reference evidence="5" key="1">
    <citation type="journal article" date="2019" name="Int. J. Syst. Evol. Microbiol.">
        <title>The Global Catalogue of Microorganisms (GCM) 10K type strain sequencing project: providing services to taxonomists for standard genome sequencing and annotation.</title>
        <authorList>
            <consortium name="The Broad Institute Genomics Platform"/>
            <consortium name="The Broad Institute Genome Sequencing Center for Infectious Disease"/>
            <person name="Wu L."/>
            <person name="Ma J."/>
        </authorList>
    </citation>
    <scope>NUCLEOTIDE SEQUENCE [LARGE SCALE GENOMIC DNA]</scope>
    <source>
        <strain evidence="5">CGMCC 1.15288</strain>
    </source>
</reference>
<protein>
    <submittedName>
        <fullName evidence="4">Protein ImuB</fullName>
    </submittedName>
</protein>
<dbReference type="InterPro" id="IPR050356">
    <property type="entry name" value="SulA_CellDiv_inhibitor"/>
</dbReference>
<evidence type="ECO:0000256" key="1">
    <source>
        <dbReference type="ARBA" id="ARBA00010945"/>
    </source>
</evidence>